<dbReference type="Proteomes" id="UP001317613">
    <property type="component" value="Chromosome"/>
</dbReference>
<accession>A0AC59HU05</accession>
<evidence type="ECO:0000313" key="1">
    <source>
        <dbReference type="EMBL" id="BDQ63218.1"/>
    </source>
</evidence>
<dbReference type="EMBL" id="AP026729">
    <property type="protein sequence ID" value="BDQ63218.1"/>
    <property type="molecule type" value="Genomic_DNA"/>
</dbReference>
<name>A0AC59HU05_ENTFL</name>
<protein>
    <submittedName>
        <fullName evidence="1">Uncharacterized protein</fullName>
    </submittedName>
</protein>
<organism evidence="1 2">
    <name type="scientific">Enterococcus faecalis</name>
    <name type="common">Streptococcus faecalis</name>
    <dbReference type="NCBI Taxonomy" id="1351"/>
    <lineage>
        <taxon>Bacteria</taxon>
        <taxon>Bacillati</taxon>
        <taxon>Bacillota</taxon>
        <taxon>Bacilli</taxon>
        <taxon>Lactobacillales</taxon>
        <taxon>Enterococcaceae</taxon>
        <taxon>Enterococcus</taxon>
    </lineage>
</organism>
<gene>
    <name evidence="1" type="ORF">EfsSVR2332_32960</name>
</gene>
<reference evidence="1" key="1">
    <citation type="submission" date="2022-08" db="EMBL/GenBank/DDBJ databases">
        <title>Molecular epidemiological analysis of five strains of VanD-type vancomycin-resistant Enterococcus faecalis.</title>
        <authorList>
            <person name="Mimura K."/>
            <person name="Hashimoto Y."/>
            <person name="Tomita H."/>
        </authorList>
    </citation>
    <scope>NUCLEOTIDE SEQUENCE</scope>
    <source>
        <strain evidence="1">SVR2332</strain>
    </source>
</reference>
<sequence>MSSEELFTKVNLFLTTFKECVSDGHVSFSEVNAKTTRFLRAYGITVAAMHNFIIENIEEKHYFRGPSEHHRASNRTVTEFGLVWDEIKVYVKLELIAQENNFVAAYMSFHPREQEIDCFPLDYKGEVI</sequence>
<evidence type="ECO:0000313" key="2">
    <source>
        <dbReference type="Proteomes" id="UP001317613"/>
    </source>
</evidence>
<proteinExistence type="predicted"/>